<feature type="chain" id="PRO_5022045106" description="DUF3261 domain-containing protein" evidence="1">
    <location>
        <begin position="19"/>
        <end position="161"/>
    </location>
</feature>
<feature type="signal peptide" evidence="1">
    <location>
        <begin position="1"/>
        <end position="18"/>
    </location>
</feature>
<protein>
    <recommendedName>
        <fullName evidence="4">DUF3261 domain-containing protein</fullName>
    </recommendedName>
</protein>
<proteinExistence type="predicted"/>
<keyword evidence="1" id="KW-0732">Signal</keyword>
<accession>A0A510X4U0</accession>
<evidence type="ECO:0000313" key="3">
    <source>
        <dbReference type="Proteomes" id="UP000321275"/>
    </source>
</evidence>
<dbReference type="EMBL" id="BJUK01000006">
    <property type="protein sequence ID" value="GEK46424.1"/>
    <property type="molecule type" value="Genomic_DNA"/>
</dbReference>
<organism evidence="2 3">
    <name type="scientific">Bisbaumannia pacifica</name>
    <dbReference type="NCBI Taxonomy" id="77098"/>
    <lineage>
        <taxon>Bacteria</taxon>
        <taxon>Pseudomonadati</taxon>
        <taxon>Pseudomonadota</taxon>
        <taxon>Gammaproteobacteria</taxon>
        <taxon>Oceanospirillales</taxon>
        <taxon>Halomonadaceae</taxon>
        <taxon>Bisbaumannia</taxon>
    </lineage>
</organism>
<dbReference type="RefSeq" id="WP_146801708.1">
    <property type="nucleotide sequence ID" value="NZ_BJUK01000006.1"/>
</dbReference>
<sequence length="161" mass="17675">MRRLAILLLTLTLLTACASPPDRPTQLRQALLGLGEDASRLLMEEPAWELEAREIVLLLSSTEVDSALPIGAERFAESLTRALLAYPDGPQVIDWQPQTGQAATPAGQWLLDARLAADGPELRLSDRALLPYRLELGLRRPGDARPRWERTLSGAFDADAL</sequence>
<dbReference type="Proteomes" id="UP000321275">
    <property type="component" value="Unassembled WGS sequence"/>
</dbReference>
<dbReference type="AlphaFoldDB" id="A0A510X4U0"/>
<dbReference type="OrthoDB" id="6183111at2"/>
<dbReference type="PROSITE" id="PS51257">
    <property type="entry name" value="PROKAR_LIPOPROTEIN"/>
    <property type="match status" value="1"/>
</dbReference>
<gene>
    <name evidence="2" type="ORF">HPA02_07070</name>
</gene>
<evidence type="ECO:0008006" key="4">
    <source>
        <dbReference type="Google" id="ProtNLM"/>
    </source>
</evidence>
<name>A0A510X4U0_9GAMM</name>
<comment type="caution">
    <text evidence="2">The sequence shown here is derived from an EMBL/GenBank/DDBJ whole genome shotgun (WGS) entry which is preliminary data.</text>
</comment>
<evidence type="ECO:0000256" key="1">
    <source>
        <dbReference type="SAM" id="SignalP"/>
    </source>
</evidence>
<keyword evidence="3" id="KW-1185">Reference proteome</keyword>
<reference evidence="2 3" key="1">
    <citation type="submission" date="2019-07" db="EMBL/GenBank/DDBJ databases">
        <title>Whole genome shotgun sequence of Halomonas pacifica NBRC 102220.</title>
        <authorList>
            <person name="Hosoyama A."/>
            <person name="Uohara A."/>
            <person name="Ohji S."/>
            <person name="Ichikawa N."/>
        </authorList>
    </citation>
    <scope>NUCLEOTIDE SEQUENCE [LARGE SCALE GENOMIC DNA]</scope>
    <source>
        <strain evidence="2 3">NBRC 102220</strain>
    </source>
</reference>
<evidence type="ECO:0000313" key="2">
    <source>
        <dbReference type="EMBL" id="GEK46424.1"/>
    </source>
</evidence>